<evidence type="ECO:0000256" key="6">
    <source>
        <dbReference type="ARBA" id="ARBA00023018"/>
    </source>
</evidence>
<dbReference type="InterPro" id="IPR036719">
    <property type="entry name" value="Neuro-gated_channel_TM_sf"/>
</dbReference>
<feature type="transmembrane region" description="Helical" evidence="18">
    <location>
        <begin position="190"/>
        <end position="213"/>
    </location>
</feature>
<evidence type="ECO:0000256" key="12">
    <source>
        <dbReference type="ARBA" id="ARBA00023303"/>
    </source>
</evidence>
<dbReference type="GeneTree" id="ENSGT00940000163471"/>
<keyword evidence="22" id="KW-1185">Reference proteome</keyword>
<evidence type="ECO:0000256" key="14">
    <source>
        <dbReference type="ARBA" id="ARBA00034430"/>
    </source>
</evidence>
<keyword evidence="3 18" id="KW-0812">Transmembrane</keyword>
<keyword evidence="2" id="KW-1003">Cell membrane</keyword>
<evidence type="ECO:0000256" key="18">
    <source>
        <dbReference type="SAM" id="Phobius"/>
    </source>
</evidence>
<evidence type="ECO:0000256" key="16">
    <source>
        <dbReference type="ARBA" id="ARBA00036634"/>
    </source>
</evidence>
<evidence type="ECO:0000256" key="5">
    <source>
        <dbReference type="ARBA" id="ARBA00022989"/>
    </source>
</evidence>
<dbReference type="AlphaFoldDB" id="A0A669AZM2"/>
<evidence type="ECO:0000256" key="2">
    <source>
        <dbReference type="ARBA" id="ARBA00022475"/>
    </source>
</evidence>
<comment type="subcellular location">
    <subcellularLocation>
        <location evidence="13">Postsynaptic cell membrane</location>
        <topology evidence="13">Multi-pass membrane protein</topology>
    </subcellularLocation>
</comment>
<sequence>MPDLIIEEMTEKDKATTNPFLTIYSNGNVSFRNDHVVVSTCKMNVYKFPFDIQSCNLSFKSMTHTPREINLKTLENDKVITRWTKDLIETQDEWEFLDITVNNQTSDLDRFQSMLVYTITMKRRSVLYIANFILPILFFLILDLVSFLISDSGGEKLSFKVTVLLAVTVMQLILNDILPSSSDKVPLIALYCIGVFTLMMLSLLESILVMHLLDKDSATQNNKTDGDQSLRMKKCCHCAPVYDASPDETESVTKEDSSSKLMEASLNLKQVSNELEENGKTMNLLGSKRKDVKPGYWTRIAKKNQ</sequence>
<comment type="catalytic activity">
    <reaction evidence="16">
        <text>Ca(2+)(in) = Ca(2+)(out)</text>
        <dbReference type="Rhea" id="RHEA:29671"/>
        <dbReference type="ChEBI" id="CHEBI:29108"/>
    </reaction>
</comment>
<feature type="domain" description="Neurotransmitter-gated ion-channel ligand-binding" evidence="19">
    <location>
        <begin position="2"/>
        <end position="124"/>
    </location>
</feature>
<dbReference type="OMA" id="KVASFCM"/>
<keyword evidence="5 18" id="KW-1133">Transmembrane helix</keyword>
<dbReference type="GO" id="GO:0045211">
    <property type="term" value="C:postsynaptic membrane"/>
    <property type="evidence" value="ECO:0007669"/>
    <property type="project" value="UniProtKB-SubCell"/>
</dbReference>
<evidence type="ECO:0000313" key="22">
    <source>
        <dbReference type="Proteomes" id="UP000005207"/>
    </source>
</evidence>
<dbReference type="SUPFAM" id="SSF90112">
    <property type="entry name" value="Neurotransmitter-gated ion-channel transmembrane pore"/>
    <property type="match status" value="1"/>
</dbReference>
<dbReference type="InterPro" id="IPR006201">
    <property type="entry name" value="Neur_channel"/>
</dbReference>
<comment type="catalytic activity">
    <reaction evidence="15">
        <text>Na(+)(in) = Na(+)(out)</text>
        <dbReference type="Rhea" id="RHEA:34963"/>
        <dbReference type="ChEBI" id="CHEBI:29101"/>
    </reaction>
</comment>
<evidence type="ECO:0000256" key="1">
    <source>
        <dbReference type="ARBA" id="ARBA00022448"/>
    </source>
</evidence>
<reference evidence="21" key="1">
    <citation type="submission" date="2025-08" db="UniProtKB">
        <authorList>
            <consortium name="Ensembl"/>
        </authorList>
    </citation>
    <scope>IDENTIFICATION</scope>
</reference>
<evidence type="ECO:0000256" key="13">
    <source>
        <dbReference type="ARBA" id="ARBA00034104"/>
    </source>
</evidence>
<protein>
    <submittedName>
        <fullName evidence="21">Si:dkey-49c17.4</fullName>
    </submittedName>
</protein>
<dbReference type="Gene3D" id="1.20.58.390">
    <property type="entry name" value="Neurotransmitter-gated ion-channel transmembrane domain"/>
    <property type="match status" value="1"/>
</dbReference>
<keyword evidence="8 18" id="KW-0472">Membrane</keyword>
<dbReference type="Gene3D" id="2.70.170.10">
    <property type="entry name" value="Neurotransmitter-gated ion-channel ligand-binding domain"/>
    <property type="match status" value="1"/>
</dbReference>
<dbReference type="InParanoid" id="A0A669AZM2"/>
<dbReference type="Proteomes" id="UP000005207">
    <property type="component" value="Unplaced"/>
</dbReference>
<evidence type="ECO:0000259" key="20">
    <source>
        <dbReference type="Pfam" id="PF02932"/>
    </source>
</evidence>
<dbReference type="InterPro" id="IPR036734">
    <property type="entry name" value="Neur_chan_lig-bd_sf"/>
</dbReference>
<dbReference type="Ensembl" id="ENSONIT00000091413.1">
    <property type="protein sequence ID" value="ENSONIP00000028594.1"/>
    <property type="gene ID" value="ENSONIG00000029361.1"/>
</dbReference>
<keyword evidence="7" id="KW-0406">Ion transport</keyword>
<keyword evidence="12" id="KW-0407">Ion channel</keyword>
<evidence type="ECO:0000256" key="7">
    <source>
        <dbReference type="ARBA" id="ARBA00023065"/>
    </source>
</evidence>
<dbReference type="InterPro" id="IPR006202">
    <property type="entry name" value="Neur_chan_lig-bd"/>
</dbReference>
<keyword evidence="4" id="KW-0732">Signal</keyword>
<keyword evidence="10" id="KW-0628">Postsynaptic cell membrane</keyword>
<dbReference type="PROSITE" id="PS00236">
    <property type="entry name" value="NEUROTR_ION_CHANNEL"/>
    <property type="match status" value="1"/>
</dbReference>
<dbReference type="InterPro" id="IPR018000">
    <property type="entry name" value="Neurotransmitter_ion_chnl_CS"/>
</dbReference>
<feature type="domain" description="Neurotransmitter-gated ion-channel transmembrane" evidence="20">
    <location>
        <begin position="133"/>
        <end position="276"/>
    </location>
</feature>
<organism evidence="21 22">
    <name type="scientific">Oreochromis niloticus</name>
    <name type="common">Nile tilapia</name>
    <name type="synonym">Tilapia nilotica</name>
    <dbReference type="NCBI Taxonomy" id="8128"/>
    <lineage>
        <taxon>Eukaryota</taxon>
        <taxon>Metazoa</taxon>
        <taxon>Chordata</taxon>
        <taxon>Craniata</taxon>
        <taxon>Vertebrata</taxon>
        <taxon>Euteleostomi</taxon>
        <taxon>Actinopterygii</taxon>
        <taxon>Neopterygii</taxon>
        <taxon>Teleostei</taxon>
        <taxon>Neoteleostei</taxon>
        <taxon>Acanthomorphata</taxon>
        <taxon>Ovalentaria</taxon>
        <taxon>Cichlomorphae</taxon>
        <taxon>Cichliformes</taxon>
        <taxon>Cichlidae</taxon>
        <taxon>African cichlids</taxon>
        <taxon>Pseudocrenilabrinae</taxon>
        <taxon>Oreochromini</taxon>
        <taxon>Oreochromis</taxon>
    </lineage>
</organism>
<dbReference type="PANTHER" id="PTHR18945">
    <property type="entry name" value="NEUROTRANSMITTER GATED ION CHANNEL"/>
    <property type="match status" value="1"/>
</dbReference>
<evidence type="ECO:0000256" key="4">
    <source>
        <dbReference type="ARBA" id="ARBA00022729"/>
    </source>
</evidence>
<evidence type="ECO:0000256" key="17">
    <source>
        <dbReference type="ARBA" id="ARBA00037540"/>
    </source>
</evidence>
<keyword evidence="11" id="KW-1071">Ligand-gated ion channel</keyword>
<evidence type="ECO:0000256" key="8">
    <source>
        <dbReference type="ARBA" id="ARBA00023136"/>
    </source>
</evidence>
<keyword evidence="9" id="KW-0675">Receptor</keyword>
<evidence type="ECO:0000256" key="3">
    <source>
        <dbReference type="ARBA" id="ARBA00022692"/>
    </source>
</evidence>
<reference evidence="21" key="2">
    <citation type="submission" date="2025-09" db="UniProtKB">
        <authorList>
            <consortium name="Ensembl"/>
        </authorList>
    </citation>
    <scope>IDENTIFICATION</scope>
</reference>
<keyword evidence="6" id="KW-0770">Synapse</keyword>
<evidence type="ECO:0000256" key="11">
    <source>
        <dbReference type="ARBA" id="ARBA00023286"/>
    </source>
</evidence>
<accession>A0A669AZM2</accession>
<comment type="function">
    <text evidence="17">Forms serotonin (5-hydroxytryptamine/5-HT3)-activated cation-selective channel complexes, which when activated cause fast, depolarizing responses in neurons.</text>
</comment>
<dbReference type="InterPro" id="IPR049944">
    <property type="entry name" value="LGIC_TM_5-HT3"/>
</dbReference>
<dbReference type="InterPro" id="IPR006029">
    <property type="entry name" value="Neurotrans-gated_channel_TM"/>
</dbReference>
<keyword evidence="1" id="KW-0813">Transport</keyword>
<name>A0A669AZM2_ORENI</name>
<evidence type="ECO:0000256" key="10">
    <source>
        <dbReference type="ARBA" id="ARBA00023257"/>
    </source>
</evidence>
<dbReference type="GO" id="GO:0005230">
    <property type="term" value="F:extracellular ligand-gated monoatomic ion channel activity"/>
    <property type="evidence" value="ECO:0007669"/>
    <property type="project" value="InterPro"/>
</dbReference>
<feature type="transmembrane region" description="Helical" evidence="18">
    <location>
        <begin position="126"/>
        <end position="149"/>
    </location>
</feature>
<dbReference type="CDD" id="cd19063">
    <property type="entry name" value="LGIC_TM_5-HT3"/>
    <property type="match status" value="1"/>
</dbReference>
<dbReference type="Pfam" id="PF02932">
    <property type="entry name" value="Neur_chan_memb"/>
    <property type="match status" value="1"/>
</dbReference>
<evidence type="ECO:0000256" key="15">
    <source>
        <dbReference type="ARBA" id="ARBA00036239"/>
    </source>
</evidence>
<dbReference type="FunFam" id="1.20.58.390:FF:000103">
    <property type="entry name" value="Si:ch211-256e16.10"/>
    <property type="match status" value="1"/>
</dbReference>
<evidence type="ECO:0000256" key="9">
    <source>
        <dbReference type="ARBA" id="ARBA00023170"/>
    </source>
</evidence>
<proteinExistence type="predicted"/>
<evidence type="ECO:0000313" key="21">
    <source>
        <dbReference type="Ensembl" id="ENSONIP00000028594.1"/>
    </source>
</evidence>
<dbReference type="SUPFAM" id="SSF63712">
    <property type="entry name" value="Nicotinic receptor ligand binding domain-like"/>
    <property type="match status" value="1"/>
</dbReference>
<dbReference type="InterPro" id="IPR038050">
    <property type="entry name" value="Neuro_actylchol_rec"/>
</dbReference>
<dbReference type="GO" id="GO:0004888">
    <property type="term" value="F:transmembrane signaling receptor activity"/>
    <property type="evidence" value="ECO:0007669"/>
    <property type="project" value="InterPro"/>
</dbReference>
<dbReference type="Pfam" id="PF02931">
    <property type="entry name" value="Neur_chan_LBD"/>
    <property type="match status" value="1"/>
</dbReference>
<evidence type="ECO:0000259" key="19">
    <source>
        <dbReference type="Pfam" id="PF02931"/>
    </source>
</evidence>
<comment type="catalytic activity">
    <reaction evidence="14">
        <text>K(+)(in) = K(+)(out)</text>
        <dbReference type="Rhea" id="RHEA:29463"/>
        <dbReference type="ChEBI" id="CHEBI:29103"/>
    </reaction>
</comment>